<comment type="caution">
    <text evidence="8">The sequence shown here is derived from an EMBL/GenBank/DDBJ whole genome shotgun (WGS) entry which is preliminary data.</text>
</comment>
<evidence type="ECO:0000256" key="6">
    <source>
        <dbReference type="SAM" id="Phobius"/>
    </source>
</evidence>
<dbReference type="STRING" id="1817813.A2008_03270"/>
<dbReference type="GO" id="GO:0005524">
    <property type="term" value="F:ATP binding"/>
    <property type="evidence" value="ECO:0007669"/>
    <property type="project" value="UniProtKB-KW"/>
</dbReference>
<dbReference type="AlphaFoldDB" id="A0A1F7WM30"/>
<dbReference type="GO" id="GO:0005829">
    <property type="term" value="C:cytosol"/>
    <property type="evidence" value="ECO:0007669"/>
    <property type="project" value="TreeGrafter"/>
</dbReference>
<evidence type="ECO:0000256" key="1">
    <source>
        <dbReference type="ARBA" id="ARBA00022679"/>
    </source>
</evidence>
<dbReference type="GO" id="GO:0016020">
    <property type="term" value="C:membrane"/>
    <property type="evidence" value="ECO:0007669"/>
    <property type="project" value="TreeGrafter"/>
</dbReference>
<dbReference type="GO" id="GO:0000407">
    <property type="term" value="C:phagophore assembly site"/>
    <property type="evidence" value="ECO:0007669"/>
    <property type="project" value="TreeGrafter"/>
</dbReference>
<dbReference type="Pfam" id="PF00069">
    <property type="entry name" value="Pkinase"/>
    <property type="match status" value="1"/>
</dbReference>
<dbReference type="PROSITE" id="PS50011">
    <property type="entry name" value="PROTEIN_KINASE_DOM"/>
    <property type="match status" value="1"/>
</dbReference>
<reference evidence="8 9" key="1">
    <citation type="journal article" date="2016" name="Nat. Commun.">
        <title>Thousands of microbial genomes shed light on interconnected biogeochemical processes in an aquifer system.</title>
        <authorList>
            <person name="Anantharaman K."/>
            <person name="Brown C.T."/>
            <person name="Hug L.A."/>
            <person name="Sharon I."/>
            <person name="Castelle C.J."/>
            <person name="Probst A.J."/>
            <person name="Thomas B.C."/>
            <person name="Singh A."/>
            <person name="Wilkins M.J."/>
            <person name="Karaoz U."/>
            <person name="Brodie E.L."/>
            <person name="Williams K.H."/>
            <person name="Hubbard S.S."/>
            <person name="Banfield J.F."/>
        </authorList>
    </citation>
    <scope>NUCLEOTIDE SEQUENCE [LARGE SCALE GENOMIC DNA]</scope>
</reference>
<keyword evidence="4" id="KW-0067">ATP-binding</keyword>
<keyword evidence="3" id="KW-0418">Kinase</keyword>
<evidence type="ECO:0000313" key="8">
    <source>
        <dbReference type="EMBL" id="OGM03901.1"/>
    </source>
</evidence>
<gene>
    <name evidence="8" type="ORF">A2008_03270</name>
</gene>
<dbReference type="InterPro" id="IPR045269">
    <property type="entry name" value="Atg1-like"/>
</dbReference>
<dbReference type="PANTHER" id="PTHR24348">
    <property type="entry name" value="SERINE/THREONINE-PROTEIN KINASE UNC-51-RELATED"/>
    <property type="match status" value="1"/>
</dbReference>
<proteinExistence type="predicted"/>
<dbReference type="InterPro" id="IPR000719">
    <property type="entry name" value="Prot_kinase_dom"/>
</dbReference>
<dbReference type="Gene3D" id="1.10.510.10">
    <property type="entry name" value="Transferase(Phosphotransferase) domain 1"/>
    <property type="match status" value="1"/>
</dbReference>
<feature type="domain" description="Protein kinase" evidence="7">
    <location>
        <begin position="43"/>
        <end position="325"/>
    </location>
</feature>
<dbReference type="InterPro" id="IPR008271">
    <property type="entry name" value="Ser/Thr_kinase_AS"/>
</dbReference>
<keyword evidence="1" id="KW-0808">Transferase</keyword>
<keyword evidence="6" id="KW-0812">Transmembrane</keyword>
<dbReference type="GO" id="GO:0004674">
    <property type="term" value="F:protein serine/threonine kinase activity"/>
    <property type="evidence" value="ECO:0007669"/>
    <property type="project" value="InterPro"/>
</dbReference>
<evidence type="ECO:0000313" key="9">
    <source>
        <dbReference type="Proteomes" id="UP000178735"/>
    </source>
</evidence>
<keyword evidence="6" id="KW-0472">Membrane</keyword>
<evidence type="ECO:0000259" key="7">
    <source>
        <dbReference type="PROSITE" id="PS50011"/>
    </source>
</evidence>
<evidence type="ECO:0000256" key="2">
    <source>
        <dbReference type="ARBA" id="ARBA00022741"/>
    </source>
</evidence>
<dbReference type="GO" id="GO:0005776">
    <property type="term" value="C:autophagosome"/>
    <property type="evidence" value="ECO:0007669"/>
    <property type="project" value="TreeGrafter"/>
</dbReference>
<feature type="region of interest" description="Disordered" evidence="5">
    <location>
        <begin position="400"/>
        <end position="444"/>
    </location>
</feature>
<dbReference type="SUPFAM" id="SSF56112">
    <property type="entry name" value="Protein kinase-like (PK-like)"/>
    <property type="match status" value="1"/>
</dbReference>
<dbReference type="PANTHER" id="PTHR24348:SF22">
    <property type="entry name" value="NON-SPECIFIC SERINE_THREONINE PROTEIN KINASE"/>
    <property type="match status" value="1"/>
</dbReference>
<dbReference type="Proteomes" id="UP000178735">
    <property type="component" value="Unassembled WGS sequence"/>
</dbReference>
<dbReference type="PROSITE" id="PS00108">
    <property type="entry name" value="PROTEIN_KINASE_ST"/>
    <property type="match status" value="1"/>
</dbReference>
<organism evidence="8 9">
    <name type="scientific">Candidatus Wallbacteria bacterium GWC2_49_35</name>
    <dbReference type="NCBI Taxonomy" id="1817813"/>
    <lineage>
        <taxon>Bacteria</taxon>
        <taxon>Candidatus Walliibacteriota</taxon>
    </lineage>
</organism>
<dbReference type="EMBL" id="MGFH01000153">
    <property type="protein sequence ID" value="OGM03901.1"/>
    <property type="molecule type" value="Genomic_DNA"/>
</dbReference>
<dbReference type="InterPro" id="IPR011009">
    <property type="entry name" value="Kinase-like_dom_sf"/>
</dbReference>
<keyword evidence="6" id="KW-1133">Transmembrane helix</keyword>
<evidence type="ECO:0000256" key="3">
    <source>
        <dbReference type="ARBA" id="ARBA00022777"/>
    </source>
</evidence>
<feature type="transmembrane region" description="Helical" evidence="6">
    <location>
        <begin position="452"/>
        <end position="473"/>
    </location>
</feature>
<evidence type="ECO:0000256" key="5">
    <source>
        <dbReference type="SAM" id="MobiDB-lite"/>
    </source>
</evidence>
<dbReference type="SMART" id="SM00220">
    <property type="entry name" value="S_TKc"/>
    <property type="match status" value="1"/>
</dbReference>
<dbReference type="CDD" id="cd14014">
    <property type="entry name" value="STKc_PknB_like"/>
    <property type="match status" value="1"/>
</dbReference>
<protein>
    <recommendedName>
        <fullName evidence="7">Protein kinase domain-containing protein</fullName>
    </recommendedName>
</protein>
<keyword evidence="2" id="KW-0547">Nucleotide-binding</keyword>
<evidence type="ECO:0000256" key="4">
    <source>
        <dbReference type="ARBA" id="ARBA00022840"/>
    </source>
</evidence>
<sequence length="478" mass="52712">MKHCLKCHELNNNSAAACAGCSAPLAGVEKLEDSLRPEDRQRFKFVGFAGEGSFGRVYRCQDTKLQKLVAVKLIKSECLGNELFIDLFKRECEFSKNIGEEHLVSTLDYFVAGDYAYSVMEFIEGIELNLYLKNKKSLSLDEFKKIAVQIANGLHFFHYHGLLHCDLKPSNIMINPESLKLKLVDFGLSHFKFEENILEKDMVGGTRGYMSPEQEAGGKALTAASDIYSVGVIYYEMLTGIRPEFNEMGEPVAPSAFCDVLLSSADENYFSDESLDVEQISREVVNVIDYLDLIVLRCLQKEPRSRFKSIEELRAVVEKAGHDFKLDIIIEKSAAAAAFAETSAAGTPDKETAPAPTPVKEGSAVKKIKQSTLVTRVLSAGPPPEEPKTSKTLLLKYNKPRPQAAPETKAAEPSKSGGTAGYTKPALKPQLEDRPRKRGTVYKGENNADMPIAQYAVTAVIVIAAAAAAFMIYSKYFS</sequence>
<name>A0A1F7WM30_9BACT</name>
<accession>A0A1F7WM30</accession>
<feature type="region of interest" description="Disordered" evidence="5">
    <location>
        <begin position="343"/>
        <end position="365"/>
    </location>
</feature>